<protein>
    <submittedName>
        <fullName evidence="2">DUF2474 domain-containing protein</fullName>
    </submittedName>
</protein>
<dbReference type="AlphaFoldDB" id="A0AAW9RFS0"/>
<organism evidence="2 3">
    <name type="scientific">Elongatibacter sediminis</name>
    <dbReference type="NCBI Taxonomy" id="3119006"/>
    <lineage>
        <taxon>Bacteria</taxon>
        <taxon>Pseudomonadati</taxon>
        <taxon>Pseudomonadota</taxon>
        <taxon>Gammaproteobacteria</taxon>
        <taxon>Chromatiales</taxon>
        <taxon>Wenzhouxiangellaceae</taxon>
        <taxon>Elongatibacter</taxon>
    </lineage>
</organism>
<keyword evidence="3" id="KW-1185">Reference proteome</keyword>
<keyword evidence="1" id="KW-1133">Transmembrane helix</keyword>
<dbReference type="Proteomes" id="UP001359886">
    <property type="component" value="Unassembled WGS sequence"/>
</dbReference>
<evidence type="ECO:0000313" key="3">
    <source>
        <dbReference type="Proteomes" id="UP001359886"/>
    </source>
</evidence>
<comment type="caution">
    <text evidence="2">The sequence shown here is derived from an EMBL/GenBank/DDBJ whole genome shotgun (WGS) entry which is preliminary data.</text>
</comment>
<feature type="transmembrane region" description="Helical" evidence="1">
    <location>
        <begin position="18"/>
        <end position="42"/>
    </location>
</feature>
<evidence type="ECO:0000256" key="1">
    <source>
        <dbReference type="SAM" id="Phobius"/>
    </source>
</evidence>
<name>A0AAW9RFS0_9GAMM</name>
<keyword evidence="1" id="KW-0812">Transmembrane</keyword>
<keyword evidence="1" id="KW-0472">Membrane</keyword>
<gene>
    <name evidence="2" type="ORF">V3330_08500</name>
</gene>
<proteinExistence type="predicted"/>
<reference evidence="2 3" key="1">
    <citation type="submission" date="2024-02" db="EMBL/GenBank/DDBJ databases">
        <title>A novel Wenzhouxiangellaceae bacterium, isolated from coastal sediments.</title>
        <authorList>
            <person name="Du Z.-J."/>
            <person name="Ye Y.-Q."/>
            <person name="Zhang X.-Y."/>
        </authorList>
    </citation>
    <scope>NUCLEOTIDE SEQUENCE [LARGE SCALE GENOMIC DNA]</scope>
    <source>
        <strain evidence="2 3">CH-27</strain>
    </source>
</reference>
<evidence type="ECO:0000313" key="2">
    <source>
        <dbReference type="EMBL" id="MEJ8567660.1"/>
    </source>
</evidence>
<sequence>MPREQDAPPRSPAWKKGLWFVTLWVGGVVAVSTLAWLVRLLIPAT</sequence>
<dbReference type="EMBL" id="JAZHOG010000004">
    <property type="protein sequence ID" value="MEJ8567660.1"/>
    <property type="molecule type" value="Genomic_DNA"/>
</dbReference>
<dbReference type="RefSeq" id="WP_354694972.1">
    <property type="nucleotide sequence ID" value="NZ_JAZHOG010000004.1"/>
</dbReference>
<accession>A0AAW9RFS0</accession>